<proteinExistence type="predicted"/>
<sequence length="352" mass="39289">MKKHLFLILVAFVACTKPLYESPRPELPIVNNVNPFISISSNGLTATIITDRELTGLDSLTYLAKQPIPLKDLIEISHPGLHDSSMVMYANVLTSKITDRELTRSLSKLKNHNAEIMVTYTMDTSVIMPKIRTFLAKTDPSQPIEPLFDKGGIIPDFYHMSPTIALILPCKGLSVPQKASRLPNAPRNYRAGIHRGIDFFSDWGTAVQAAADGIIIRSDLDFEEVPADFRLKILNRAAKLDRTPSDIFNAVLLGKAVVIDHGFDLFPGYRSITIYAHLSYINPQIKPGYQIKSGEIFAKTGNTGTRASTLGTRDESHLHWELILQDGQGEYYFGQSLTYEKLYPALQSLFNH</sequence>
<organism evidence="2">
    <name type="scientific">hydrothermal vent metagenome</name>
    <dbReference type="NCBI Taxonomy" id="652676"/>
    <lineage>
        <taxon>unclassified sequences</taxon>
        <taxon>metagenomes</taxon>
        <taxon>ecological metagenomes</taxon>
    </lineage>
</organism>
<dbReference type="PROSITE" id="PS51257">
    <property type="entry name" value="PROKAR_LIPOPROTEIN"/>
    <property type="match status" value="1"/>
</dbReference>
<gene>
    <name evidence="2" type="ORF">MGWOODY_Mmi2194</name>
</gene>
<dbReference type="PANTHER" id="PTHR21666:SF270">
    <property type="entry name" value="MUREIN HYDROLASE ACTIVATOR ENVC"/>
    <property type="match status" value="1"/>
</dbReference>
<feature type="domain" description="M23ase beta-sheet core" evidence="1">
    <location>
        <begin position="253"/>
        <end position="324"/>
    </location>
</feature>
<reference evidence="2" key="1">
    <citation type="submission" date="2015-10" db="EMBL/GenBank/DDBJ databases">
        <authorList>
            <person name="Gilbert D.G."/>
        </authorList>
    </citation>
    <scope>NUCLEOTIDE SEQUENCE</scope>
</reference>
<dbReference type="InterPro" id="IPR016047">
    <property type="entry name" value="M23ase_b-sheet_dom"/>
</dbReference>
<dbReference type="EMBL" id="FAXC01000206">
    <property type="protein sequence ID" value="CUV09233.1"/>
    <property type="molecule type" value="Genomic_DNA"/>
</dbReference>
<dbReference type="CDD" id="cd12797">
    <property type="entry name" value="M23_peptidase"/>
    <property type="match status" value="1"/>
</dbReference>
<evidence type="ECO:0000259" key="1">
    <source>
        <dbReference type="Pfam" id="PF01551"/>
    </source>
</evidence>
<dbReference type="InterPro" id="IPR050570">
    <property type="entry name" value="Cell_wall_metabolism_enzyme"/>
</dbReference>
<dbReference type="SUPFAM" id="SSF51261">
    <property type="entry name" value="Duplicated hybrid motif"/>
    <property type="match status" value="1"/>
</dbReference>
<accession>A0A160VFD0</accession>
<dbReference type="AlphaFoldDB" id="A0A160VFD0"/>
<evidence type="ECO:0000313" key="2">
    <source>
        <dbReference type="EMBL" id="CUV09233.1"/>
    </source>
</evidence>
<dbReference type="Gene3D" id="2.70.70.10">
    <property type="entry name" value="Glucose Permease (Domain IIA)"/>
    <property type="match status" value="1"/>
</dbReference>
<protein>
    <submittedName>
        <fullName evidence="2">Membrane protein</fullName>
    </submittedName>
</protein>
<name>A0A160VFD0_9ZZZZ</name>
<dbReference type="InterPro" id="IPR011055">
    <property type="entry name" value="Dup_hybrid_motif"/>
</dbReference>
<dbReference type="PANTHER" id="PTHR21666">
    <property type="entry name" value="PEPTIDASE-RELATED"/>
    <property type="match status" value="1"/>
</dbReference>
<dbReference type="Pfam" id="PF01551">
    <property type="entry name" value="Peptidase_M23"/>
    <property type="match status" value="1"/>
</dbReference>
<dbReference type="GO" id="GO:0004222">
    <property type="term" value="F:metalloendopeptidase activity"/>
    <property type="evidence" value="ECO:0007669"/>
    <property type="project" value="TreeGrafter"/>
</dbReference>